<comment type="caution">
    <text evidence="1">The sequence shown here is derived from an EMBL/GenBank/DDBJ whole genome shotgun (WGS) entry which is preliminary data.</text>
</comment>
<organism evidence="1 2">
    <name type="scientific">Pseudomonas chlororaphis subsp. aurantiaca</name>
    <dbReference type="NCBI Taxonomy" id="86192"/>
    <lineage>
        <taxon>Bacteria</taxon>
        <taxon>Pseudomonadati</taxon>
        <taxon>Pseudomonadota</taxon>
        <taxon>Gammaproteobacteria</taxon>
        <taxon>Pseudomonadales</taxon>
        <taxon>Pseudomonadaceae</taxon>
        <taxon>Pseudomonas</taxon>
    </lineage>
</organism>
<gene>
    <name evidence="1" type="ORF">I8747_11705</name>
</gene>
<dbReference type="AlphaFoldDB" id="A0AAJ0ZJ12"/>
<dbReference type="PANTHER" id="PTHR33747:SF1">
    <property type="entry name" value="ADENYLATE CYCLASE-ASSOCIATED CAP C-TERMINAL DOMAIN-CONTAINING PROTEIN"/>
    <property type="match status" value="1"/>
</dbReference>
<reference evidence="1" key="1">
    <citation type="submission" date="2020-12" db="EMBL/GenBank/DDBJ databases">
        <title>Generalized mutagenesis with transposon Tn5. A laboratory procedure for the identification of genes responsible for a bacterial phenotype and its regulation, illustrated with phenazine production in Pseudomonas chlororaphis.</title>
        <authorList>
            <person name="Muzio F."/>
            <person name="Sobrero P."/>
            <person name="Agaras B."/>
            <person name="Valverde C."/>
        </authorList>
    </citation>
    <scope>NUCLEOTIDE SEQUENCE</scope>
    <source>
        <strain evidence="1">SMMP3</strain>
    </source>
</reference>
<sequence>MLKPTIKETGVNESERILEKIARETFLSLWSYPSLYRGVGGGKELIDLTIYFNNTLILFSDKGEVKFQSDRDIQIAWGRWYRSAIKESAKQLYAAETFIQRYPNRVFLNKSCDEHFHFDVSSKDLKIYLIAVTRGISKDAKRHFDSIAPGSSGTLSYYYPAPESLILQTPFMVNDLDPTKTFIHVLDDKGVELLLEELATPTDFINYLNFKECAIREHNLVSIGGEEDLLAYYLQESGEKGHDYIPYLIPDGKGKLKIPDSAWKHFSNSVPYALHYAKRKSAKGWNEILQRFSDSIISGSVGEGADLPILMHAKAVESLASENLTSRAMLSRFLFEKYNSVPKNVRSSVVVPSIMRPERVFVFVFFPWGNSYKDYSEYLSERSSCMKLYAHVARYKFPKAEEIVVFGAVSQGGVIDSESIIILDGKQPVTGAERLLAQKIMKEHKILDSVTEKRYSLGNQWKVGRNEECPCESGKKFKKCCGQP</sequence>
<protein>
    <submittedName>
        <fullName evidence="1">SEC-C domain-containing protein</fullName>
    </submittedName>
</protein>
<proteinExistence type="predicted"/>
<dbReference type="EMBL" id="JAEEFW010000004">
    <property type="protein sequence ID" value="MBU4633461.1"/>
    <property type="molecule type" value="Genomic_DNA"/>
</dbReference>
<name>A0AAJ0ZJ12_9PSED</name>
<dbReference type="Proteomes" id="UP000787568">
    <property type="component" value="Unassembled WGS sequence"/>
</dbReference>
<evidence type="ECO:0000313" key="2">
    <source>
        <dbReference type="Proteomes" id="UP000787568"/>
    </source>
</evidence>
<dbReference type="RefSeq" id="WP_216310695.1">
    <property type="nucleotide sequence ID" value="NZ_JAEEFW010000004.1"/>
</dbReference>
<accession>A0AAJ0ZJ12</accession>
<dbReference type="Pfam" id="PF02810">
    <property type="entry name" value="SEC-C"/>
    <property type="match status" value="1"/>
</dbReference>
<dbReference type="PANTHER" id="PTHR33747">
    <property type="entry name" value="UPF0225 PROTEIN SCO1677"/>
    <property type="match status" value="1"/>
</dbReference>
<dbReference type="InterPro" id="IPR004027">
    <property type="entry name" value="SEC_C_motif"/>
</dbReference>
<evidence type="ECO:0000313" key="1">
    <source>
        <dbReference type="EMBL" id="MBU4633461.1"/>
    </source>
</evidence>